<accession>A0AAE0PXD6</accession>
<keyword evidence="2" id="KW-1185">Reference proteome</keyword>
<evidence type="ECO:0000313" key="1">
    <source>
        <dbReference type="EMBL" id="KAK3509919.1"/>
    </source>
</evidence>
<organism evidence="1 2">
    <name type="scientific">Hemibagrus guttatus</name>
    <dbReference type="NCBI Taxonomy" id="175788"/>
    <lineage>
        <taxon>Eukaryota</taxon>
        <taxon>Metazoa</taxon>
        <taxon>Chordata</taxon>
        <taxon>Craniata</taxon>
        <taxon>Vertebrata</taxon>
        <taxon>Euteleostomi</taxon>
        <taxon>Actinopterygii</taxon>
        <taxon>Neopterygii</taxon>
        <taxon>Teleostei</taxon>
        <taxon>Ostariophysi</taxon>
        <taxon>Siluriformes</taxon>
        <taxon>Bagridae</taxon>
        <taxon>Hemibagrus</taxon>
    </lineage>
</organism>
<feature type="non-terminal residue" evidence="1">
    <location>
        <position position="1"/>
    </location>
</feature>
<name>A0AAE0PXD6_9TELE</name>
<dbReference type="Proteomes" id="UP001274896">
    <property type="component" value="Unassembled WGS sequence"/>
</dbReference>
<dbReference type="EMBL" id="JAUCMX010000026">
    <property type="protein sequence ID" value="KAK3509919.1"/>
    <property type="molecule type" value="Genomic_DNA"/>
</dbReference>
<evidence type="ECO:0000313" key="2">
    <source>
        <dbReference type="Proteomes" id="UP001274896"/>
    </source>
</evidence>
<reference evidence="1" key="1">
    <citation type="submission" date="2023-06" db="EMBL/GenBank/DDBJ databases">
        <title>Male Hemibagrus guttatus genome.</title>
        <authorList>
            <person name="Bian C."/>
        </authorList>
    </citation>
    <scope>NUCLEOTIDE SEQUENCE</scope>
    <source>
        <strain evidence="1">Male_cb2023</strain>
        <tissue evidence="1">Muscle</tissue>
    </source>
</reference>
<dbReference type="AlphaFoldDB" id="A0AAE0PXD6"/>
<comment type="caution">
    <text evidence="1">The sequence shown here is derived from an EMBL/GenBank/DDBJ whole genome shotgun (WGS) entry which is preliminary data.</text>
</comment>
<proteinExistence type="predicted"/>
<sequence>MELHAICGLLYCFLLPTALLAGKALNTPEQ</sequence>
<gene>
    <name evidence="1" type="ORF">QTP70_019396</name>
</gene>
<protein>
    <submittedName>
        <fullName evidence="1">Uncharacterized protein</fullName>
    </submittedName>
</protein>